<evidence type="ECO:0000256" key="2">
    <source>
        <dbReference type="SAM" id="MobiDB-lite"/>
    </source>
</evidence>
<dbReference type="SUPFAM" id="SSF48600">
    <property type="entry name" value="Chorismate mutase II"/>
    <property type="match status" value="1"/>
</dbReference>
<dbReference type="InterPro" id="IPR036263">
    <property type="entry name" value="Chorismate_II_sf"/>
</dbReference>
<dbReference type="GO" id="GO:0046417">
    <property type="term" value="P:chorismate metabolic process"/>
    <property type="evidence" value="ECO:0007669"/>
    <property type="project" value="InterPro"/>
</dbReference>
<evidence type="ECO:0000313" key="4">
    <source>
        <dbReference type="EMBL" id="WOH12822.1"/>
    </source>
</evidence>
<feature type="compositionally biased region" description="Polar residues" evidence="2">
    <location>
        <begin position="206"/>
        <end position="238"/>
    </location>
</feature>
<organism evidence="4 5">
    <name type="scientific">Daucus carota subsp. sativus</name>
    <name type="common">Carrot</name>
    <dbReference type="NCBI Taxonomy" id="79200"/>
    <lineage>
        <taxon>Eukaryota</taxon>
        <taxon>Viridiplantae</taxon>
        <taxon>Streptophyta</taxon>
        <taxon>Embryophyta</taxon>
        <taxon>Tracheophyta</taxon>
        <taxon>Spermatophyta</taxon>
        <taxon>Magnoliopsida</taxon>
        <taxon>eudicotyledons</taxon>
        <taxon>Gunneridae</taxon>
        <taxon>Pentapetalae</taxon>
        <taxon>asterids</taxon>
        <taxon>campanulids</taxon>
        <taxon>Apiales</taxon>
        <taxon>Apiaceae</taxon>
        <taxon>Apioideae</taxon>
        <taxon>Scandiceae</taxon>
        <taxon>Daucinae</taxon>
        <taxon>Daucus</taxon>
        <taxon>Daucus sect. Daucus</taxon>
    </lineage>
</organism>
<accession>A0AAF0XT32</accession>
<feature type="domain" description="DUF7081" evidence="3">
    <location>
        <begin position="49"/>
        <end position="135"/>
    </location>
</feature>
<evidence type="ECO:0000256" key="1">
    <source>
        <dbReference type="SAM" id="Coils"/>
    </source>
</evidence>
<dbReference type="AlphaFoldDB" id="A0AAF0XT32"/>
<dbReference type="PANTHER" id="PTHR33345:SF4">
    <property type="entry name" value="MBD DOMAIN-CONTAINING PROTEIN"/>
    <property type="match status" value="1"/>
</dbReference>
<keyword evidence="1" id="KW-0175">Coiled coil</keyword>
<name>A0AAF0XT32_DAUCS</name>
<protein>
    <recommendedName>
        <fullName evidence="3">DUF7081 domain-containing protein</fullName>
    </recommendedName>
</protein>
<dbReference type="Pfam" id="PF23299">
    <property type="entry name" value="DUF7081"/>
    <property type="match status" value="1"/>
</dbReference>
<feature type="coiled-coil region" evidence="1">
    <location>
        <begin position="393"/>
        <end position="420"/>
    </location>
</feature>
<evidence type="ECO:0000259" key="3">
    <source>
        <dbReference type="Pfam" id="PF23299"/>
    </source>
</evidence>
<dbReference type="Proteomes" id="UP000077755">
    <property type="component" value="Chromosome 8"/>
</dbReference>
<reference evidence="4" key="1">
    <citation type="journal article" date="2016" name="Nat. Genet.">
        <title>A high-quality carrot genome assembly provides new insights into carotenoid accumulation and asterid genome evolution.</title>
        <authorList>
            <person name="Iorizzo M."/>
            <person name="Ellison S."/>
            <person name="Senalik D."/>
            <person name="Zeng P."/>
            <person name="Satapoomin P."/>
            <person name="Huang J."/>
            <person name="Bowman M."/>
            <person name="Iovene M."/>
            <person name="Sanseverino W."/>
            <person name="Cavagnaro P."/>
            <person name="Yildiz M."/>
            <person name="Macko-Podgorni A."/>
            <person name="Moranska E."/>
            <person name="Grzebelus E."/>
            <person name="Grzebelus D."/>
            <person name="Ashrafi H."/>
            <person name="Zheng Z."/>
            <person name="Cheng S."/>
            <person name="Spooner D."/>
            <person name="Van Deynze A."/>
            <person name="Simon P."/>
        </authorList>
    </citation>
    <scope>NUCLEOTIDE SEQUENCE</scope>
    <source>
        <tissue evidence="4">Leaf</tissue>
    </source>
</reference>
<dbReference type="PANTHER" id="PTHR33345">
    <property type="entry name" value="ADAPTER PROTEIN, PUTATIVE-RELATED"/>
    <property type="match status" value="1"/>
</dbReference>
<dbReference type="EMBL" id="CP093350">
    <property type="protein sequence ID" value="WOH12822.1"/>
    <property type="molecule type" value="Genomic_DNA"/>
</dbReference>
<proteinExistence type="predicted"/>
<evidence type="ECO:0000313" key="5">
    <source>
        <dbReference type="Proteomes" id="UP000077755"/>
    </source>
</evidence>
<feature type="region of interest" description="Disordered" evidence="2">
    <location>
        <begin position="206"/>
        <end position="289"/>
    </location>
</feature>
<reference evidence="4" key="2">
    <citation type="submission" date="2022-03" db="EMBL/GenBank/DDBJ databases">
        <title>Draft title - Genomic analysis of global carrot germplasm unveils the trajectory of domestication and the origin of high carotenoid orange carrot.</title>
        <authorList>
            <person name="Iorizzo M."/>
            <person name="Ellison S."/>
            <person name="Senalik D."/>
            <person name="Macko-Podgorni A."/>
            <person name="Grzebelus D."/>
            <person name="Bostan H."/>
            <person name="Rolling W."/>
            <person name="Curaba J."/>
            <person name="Simon P."/>
        </authorList>
    </citation>
    <scope>NUCLEOTIDE SEQUENCE</scope>
    <source>
        <tissue evidence="4">Leaf</tissue>
    </source>
</reference>
<sequence>MQVLLPLLVQYFNAKFSAPLSLSSLFLSPWEVLMEKENGEAFGSVSEEMKTGAGLPYAPQDWPNPGDVWTWKLGRRISTDGFYRDRIIFLPKRLHQKGKRKYFDSKKSIITYLQSEFPDTDVDAFFQSFTWRVPASFSTSEEKARASACPKKVHPRSKSEKIGETDFARRSWRLIMSKASSKKKIRFSPKEVNDVIDLSLLSNGTRSCDSTADNSMSGTNSKIRTSPIQNSGPQNSKDGANCHSSKETPSNSIPDDSDMSISSADNPLSQTRPKLPEEGPVDDQSATSQEKMFEARKKLLLLLAEDNPAVLRSSIKLPEIMHTAPNIDANRHGKLKLIDEVPLAWNELQKNTNISEAAGKYSEDLETNIAWATTLVNEYNESKGYEYVLYKELDSISQNIEKIDEQISTLQSRRHELASAADAKKKVVDMLISKQERAAECLSNAVHVAEMGKERRQIWELEKETSKDKENIFSEFVPLRDFFL</sequence>
<keyword evidence="5" id="KW-1185">Reference proteome</keyword>
<gene>
    <name evidence="4" type="ORF">DCAR_0832331</name>
</gene>
<dbReference type="InterPro" id="IPR055508">
    <property type="entry name" value="DUF7081"/>
</dbReference>
<feature type="compositionally biased region" description="Low complexity" evidence="2">
    <location>
        <begin position="249"/>
        <end position="266"/>
    </location>
</feature>